<dbReference type="EMBL" id="MUKV01000018">
    <property type="protein sequence ID" value="OQS37618.1"/>
    <property type="molecule type" value="Genomic_DNA"/>
</dbReference>
<evidence type="ECO:0000313" key="1">
    <source>
        <dbReference type="EMBL" id="OQS37618.1"/>
    </source>
</evidence>
<dbReference type="Proteomes" id="UP000192721">
    <property type="component" value="Unassembled WGS sequence"/>
</dbReference>
<organism evidence="1 2">
    <name type="scientific">Chromobacterium haemolyticum</name>
    <dbReference type="NCBI Taxonomy" id="394935"/>
    <lineage>
        <taxon>Bacteria</taxon>
        <taxon>Pseudomonadati</taxon>
        <taxon>Pseudomonadota</taxon>
        <taxon>Betaproteobacteria</taxon>
        <taxon>Neisseriales</taxon>
        <taxon>Chromobacteriaceae</taxon>
        <taxon>Chromobacterium</taxon>
    </lineage>
</organism>
<gene>
    <name evidence="1" type="ORF">B0T45_13930</name>
</gene>
<proteinExistence type="predicted"/>
<name>A0A1W0CSE2_9NEIS</name>
<protein>
    <submittedName>
        <fullName evidence="1">Uncharacterized protein</fullName>
    </submittedName>
</protein>
<accession>A0A1W0CSE2</accession>
<reference evidence="1 2" key="1">
    <citation type="submission" date="2017-02" db="EMBL/GenBank/DDBJ databases">
        <title>Chromobacterium haemolyticum H5244.</title>
        <authorList>
            <person name="Gulvik C.A."/>
        </authorList>
    </citation>
    <scope>NUCLEOTIDE SEQUENCE [LARGE SCALE GENOMIC DNA]</scope>
    <source>
        <strain evidence="1 2">H5244</strain>
    </source>
</reference>
<evidence type="ECO:0000313" key="2">
    <source>
        <dbReference type="Proteomes" id="UP000192721"/>
    </source>
</evidence>
<comment type="caution">
    <text evidence="1">The sequence shown here is derived from an EMBL/GenBank/DDBJ whole genome shotgun (WGS) entry which is preliminary data.</text>
</comment>
<sequence>MKARQWRNHNMAKAFFGFPKTVLVSKLAFVKENKLYQQLRGKRTQDGLEYSGTWAEFFNLLGWMPVPSLVAW</sequence>
<dbReference type="AlphaFoldDB" id="A0A1W0CSE2"/>